<dbReference type="InterPro" id="IPR014001">
    <property type="entry name" value="Helicase_ATP-bd"/>
</dbReference>
<feature type="domain" description="Helicase C-terminal" evidence="5">
    <location>
        <begin position="402"/>
        <end position="548"/>
    </location>
</feature>
<organism evidence="6 7">
    <name type="scientific">Paenactinomyces guangxiensis</name>
    <dbReference type="NCBI Taxonomy" id="1490290"/>
    <lineage>
        <taxon>Bacteria</taxon>
        <taxon>Bacillati</taxon>
        <taxon>Bacillota</taxon>
        <taxon>Bacilli</taxon>
        <taxon>Bacillales</taxon>
        <taxon>Thermoactinomycetaceae</taxon>
        <taxon>Paenactinomyces</taxon>
    </lineage>
</organism>
<evidence type="ECO:0000256" key="1">
    <source>
        <dbReference type="ARBA" id="ARBA00022741"/>
    </source>
</evidence>
<dbReference type="Proteomes" id="UP000535491">
    <property type="component" value="Unassembled WGS sequence"/>
</dbReference>
<dbReference type="PANTHER" id="PTHR30580">
    <property type="entry name" value="PRIMOSOMAL PROTEIN N"/>
    <property type="match status" value="1"/>
</dbReference>
<keyword evidence="6" id="KW-0378">Hydrolase</keyword>
<proteinExistence type="predicted"/>
<keyword evidence="2" id="KW-0067">ATP-binding</keyword>
<dbReference type="GO" id="GO:0006270">
    <property type="term" value="P:DNA replication initiation"/>
    <property type="evidence" value="ECO:0007669"/>
    <property type="project" value="TreeGrafter"/>
</dbReference>
<dbReference type="Gene3D" id="3.40.50.300">
    <property type="entry name" value="P-loop containing nucleotide triphosphate hydrolases"/>
    <property type="match status" value="2"/>
</dbReference>
<dbReference type="GO" id="GO:0005524">
    <property type="term" value="F:ATP binding"/>
    <property type="evidence" value="ECO:0007669"/>
    <property type="project" value="UniProtKB-KW"/>
</dbReference>
<feature type="domain" description="Helicase ATP-binding" evidence="4">
    <location>
        <begin position="218"/>
        <end position="370"/>
    </location>
</feature>
<keyword evidence="3" id="KW-0238">DNA-binding</keyword>
<dbReference type="PANTHER" id="PTHR30580:SF1">
    <property type="entry name" value="COMF OPERON PROTEIN 1"/>
    <property type="match status" value="1"/>
</dbReference>
<dbReference type="EMBL" id="JACEIQ010000014">
    <property type="protein sequence ID" value="MBA4495368.1"/>
    <property type="molecule type" value="Genomic_DNA"/>
</dbReference>
<dbReference type="SMART" id="SM00490">
    <property type="entry name" value="HELICc"/>
    <property type="match status" value="1"/>
</dbReference>
<name>A0A7W1WSR1_9BACL</name>
<evidence type="ECO:0000256" key="3">
    <source>
        <dbReference type="ARBA" id="ARBA00023125"/>
    </source>
</evidence>
<dbReference type="GO" id="GO:0003677">
    <property type="term" value="F:DNA binding"/>
    <property type="evidence" value="ECO:0007669"/>
    <property type="project" value="UniProtKB-KW"/>
</dbReference>
<evidence type="ECO:0000259" key="5">
    <source>
        <dbReference type="PROSITE" id="PS51194"/>
    </source>
</evidence>
<dbReference type="Pfam" id="PF00270">
    <property type="entry name" value="DEAD"/>
    <property type="match status" value="1"/>
</dbReference>
<dbReference type="PROSITE" id="PS51192">
    <property type="entry name" value="HELICASE_ATP_BIND_1"/>
    <property type="match status" value="1"/>
</dbReference>
<dbReference type="GO" id="GO:0043138">
    <property type="term" value="F:3'-5' DNA helicase activity"/>
    <property type="evidence" value="ECO:0007669"/>
    <property type="project" value="TreeGrafter"/>
</dbReference>
<accession>A0A7W1WSR1</accession>
<evidence type="ECO:0000256" key="2">
    <source>
        <dbReference type="ARBA" id="ARBA00022840"/>
    </source>
</evidence>
<protein>
    <submittedName>
        <fullName evidence="6">DEAD/DEAH box helicase</fullName>
    </submittedName>
</protein>
<keyword evidence="7" id="KW-1185">Reference proteome</keyword>
<keyword evidence="6" id="KW-0347">Helicase</keyword>
<dbReference type="GO" id="GO:0006310">
    <property type="term" value="P:DNA recombination"/>
    <property type="evidence" value="ECO:0007669"/>
    <property type="project" value="TreeGrafter"/>
</dbReference>
<keyword evidence="1" id="KW-0547">Nucleotide-binding</keyword>
<dbReference type="Pfam" id="PF00271">
    <property type="entry name" value="Helicase_C"/>
    <property type="match status" value="1"/>
</dbReference>
<reference evidence="6 7" key="1">
    <citation type="submission" date="2020-07" db="EMBL/GenBank/DDBJ databases">
        <authorList>
            <person name="Feng H."/>
        </authorList>
    </citation>
    <scope>NUCLEOTIDE SEQUENCE [LARGE SCALE GENOMIC DNA]</scope>
    <source>
        <strain evidence="7">s-10</strain>
    </source>
</reference>
<evidence type="ECO:0000313" key="7">
    <source>
        <dbReference type="Proteomes" id="UP000535491"/>
    </source>
</evidence>
<dbReference type="RefSeq" id="WP_181752734.1">
    <property type="nucleotide sequence ID" value="NZ_JACEIQ010000014.1"/>
</dbReference>
<dbReference type="SMART" id="SM00487">
    <property type="entry name" value="DEXDc"/>
    <property type="match status" value="1"/>
</dbReference>
<dbReference type="SUPFAM" id="SSF52540">
    <property type="entry name" value="P-loop containing nucleoside triphosphate hydrolases"/>
    <property type="match status" value="1"/>
</dbReference>
<dbReference type="InterPro" id="IPR011545">
    <property type="entry name" value="DEAD/DEAH_box_helicase_dom"/>
</dbReference>
<dbReference type="InterPro" id="IPR027417">
    <property type="entry name" value="P-loop_NTPase"/>
</dbReference>
<evidence type="ECO:0000313" key="6">
    <source>
        <dbReference type="EMBL" id="MBA4495368.1"/>
    </source>
</evidence>
<gene>
    <name evidence="6" type="ORF">H1191_13740</name>
</gene>
<sequence>MEFYVYRNSADSSLHMSLSYSVDQTFWSRRGDRTELIAVTRSMGKAYEIIQQGTNLLPGARAPEREWDHQEWKALVKQAKEVEVILQGRSLLWPEVEALLHKRKLKTGRAELAHTIQLLYLQGKVRYKPGVELSGPAARWICHRCLAGGSLLKLSACARCGERCAGCEQCLLLGKSRSCIPFLLFGNGDKKKVCGDHAFTIPFSLTSAQQGAVQKIERFLTSTEHQLLVWAVTGAGKTEIMVPGVGYVLEQGGKVLWTTPRKDVVHELAPRLKKLLPKTKVCALYGGSPDLWLDGAVVVATAHQTWRFYQYFDLAIIDEVDAFPLYGNKALEQGIVRALRQSAKQILLTATPPPEWKSMVRSGRLGAVTLPVRYHGYPLPVPELIREWGLWKKLRDCRPISPLSAFLKRMKQTEGQALLFVPRVQDVKTVLLWLKEREPETGCQAAGVFGQDRQREKTMQLFRERKLQVVVTTTILERGVTVPRCHVLVIGADHPVFDRPSLIQIAGRVGRSGEYQQGEVRFLANEKTEAQNQAKKEIEWLNQLAKRL</sequence>
<evidence type="ECO:0000259" key="4">
    <source>
        <dbReference type="PROSITE" id="PS51192"/>
    </source>
</evidence>
<dbReference type="GO" id="GO:0006302">
    <property type="term" value="P:double-strand break repair"/>
    <property type="evidence" value="ECO:0007669"/>
    <property type="project" value="TreeGrafter"/>
</dbReference>
<comment type="caution">
    <text evidence="6">The sequence shown here is derived from an EMBL/GenBank/DDBJ whole genome shotgun (WGS) entry which is preliminary data.</text>
</comment>
<dbReference type="InterPro" id="IPR001650">
    <property type="entry name" value="Helicase_C-like"/>
</dbReference>
<dbReference type="AlphaFoldDB" id="A0A7W1WSR1"/>
<dbReference type="PROSITE" id="PS51194">
    <property type="entry name" value="HELICASE_CTER"/>
    <property type="match status" value="1"/>
</dbReference>